<protein>
    <recommendedName>
        <fullName evidence="3">Lipoprotein</fullName>
    </recommendedName>
</protein>
<reference evidence="1 2" key="1">
    <citation type="submission" date="2014-07" db="EMBL/GenBank/DDBJ databases">
        <title>Draft genome sequence of Nonlabens ulvanivorans, an ulvan degrading bacterium.</title>
        <authorList>
            <person name="Kopel M."/>
            <person name="Helbert W."/>
            <person name="Henrissat B."/>
            <person name="Doniger T."/>
            <person name="Banin E."/>
        </authorList>
    </citation>
    <scope>NUCLEOTIDE SEQUENCE [LARGE SCALE GENOMIC DNA]</scope>
    <source>
        <strain evidence="1 2">PLR</strain>
    </source>
</reference>
<proteinExistence type="predicted"/>
<accession>A0A084JXY6</accession>
<dbReference type="EMBL" id="JPJI01000026">
    <property type="protein sequence ID" value="KEZ93820.1"/>
    <property type="molecule type" value="Genomic_DNA"/>
</dbReference>
<evidence type="ECO:0000313" key="2">
    <source>
        <dbReference type="Proteomes" id="UP000028531"/>
    </source>
</evidence>
<evidence type="ECO:0008006" key="3">
    <source>
        <dbReference type="Google" id="ProtNLM"/>
    </source>
</evidence>
<evidence type="ECO:0000313" key="1">
    <source>
        <dbReference type="EMBL" id="KEZ93820.1"/>
    </source>
</evidence>
<sequence length="156" mass="18114">MHFKYIKMKFIQLVFWMVLFTTILSCTKEENLSTFSIKIDNTSTSTVKLIYKNSNGEEIDMIVVNSMDSYDCNYVSENFQSLRLCRNQEFFTNLSEVVFLFENNKGYSCQIMDNGFCFTDDRNNVVGSSGAGFELVDNVYIFKITQQDFDNAFDLP</sequence>
<dbReference type="Proteomes" id="UP000028531">
    <property type="component" value="Unassembled WGS sequence"/>
</dbReference>
<gene>
    <name evidence="1" type="ORF">IL45_06385</name>
</gene>
<name>A0A084JXY6_NONUL</name>
<comment type="caution">
    <text evidence="1">The sequence shown here is derived from an EMBL/GenBank/DDBJ whole genome shotgun (WGS) entry which is preliminary data.</text>
</comment>
<dbReference type="PROSITE" id="PS51257">
    <property type="entry name" value="PROKAR_LIPOPROTEIN"/>
    <property type="match status" value="1"/>
</dbReference>
<dbReference type="AlphaFoldDB" id="A0A084JXY6"/>
<organism evidence="1 2">
    <name type="scientific">Nonlabens ulvanivorans</name>
    <name type="common">Persicivirga ulvanivorans</name>
    <dbReference type="NCBI Taxonomy" id="906888"/>
    <lineage>
        <taxon>Bacteria</taxon>
        <taxon>Pseudomonadati</taxon>
        <taxon>Bacteroidota</taxon>
        <taxon>Flavobacteriia</taxon>
        <taxon>Flavobacteriales</taxon>
        <taxon>Flavobacteriaceae</taxon>
        <taxon>Nonlabens</taxon>
    </lineage>
</organism>